<evidence type="ECO:0000313" key="2">
    <source>
        <dbReference type="EMBL" id="KAJ8031537.1"/>
    </source>
</evidence>
<dbReference type="EMBL" id="JAIZAY010000012">
    <property type="protein sequence ID" value="KAJ8031537.1"/>
    <property type="molecule type" value="Genomic_DNA"/>
</dbReference>
<keyword evidence="1" id="KW-0472">Membrane</keyword>
<sequence>MFILPHLLWGPRTPYYVGKQRCAEYWWTTMLFINNIYPNMTDLCMKWTWYLANDMQFFIVSPLFIYAFFRKPLVGLGLLSLLLTICMGATGFLVVYQDFTLPLYDAPWFPVTDLIYRAPFARVPPYLIGLLTGFILFKLKANKATFPRAVFYLGWIITTGVIMSILFGTNVNKPMGIVGSALYDSLSHLSWGISLSWVVLACRFGGSG</sequence>
<feature type="transmembrane region" description="Helical" evidence="1">
    <location>
        <begin position="76"/>
        <end position="96"/>
    </location>
</feature>
<feature type="transmembrane region" description="Helical" evidence="1">
    <location>
        <begin position="188"/>
        <end position="206"/>
    </location>
</feature>
<reference evidence="2" key="1">
    <citation type="submission" date="2021-10" db="EMBL/GenBank/DDBJ databases">
        <title>Tropical sea cucumber genome reveals ecological adaptation and Cuvierian tubules defense mechanism.</title>
        <authorList>
            <person name="Chen T."/>
        </authorList>
    </citation>
    <scope>NUCLEOTIDE SEQUENCE</scope>
    <source>
        <strain evidence="2">Nanhai2018</strain>
        <tissue evidence="2">Muscle</tissue>
    </source>
</reference>
<keyword evidence="1" id="KW-0812">Transmembrane</keyword>
<proteinExistence type="predicted"/>
<organism evidence="2 3">
    <name type="scientific">Holothuria leucospilota</name>
    <name type="common">Black long sea cucumber</name>
    <name type="synonym">Mertensiothuria leucospilota</name>
    <dbReference type="NCBI Taxonomy" id="206669"/>
    <lineage>
        <taxon>Eukaryota</taxon>
        <taxon>Metazoa</taxon>
        <taxon>Echinodermata</taxon>
        <taxon>Eleutherozoa</taxon>
        <taxon>Echinozoa</taxon>
        <taxon>Holothuroidea</taxon>
        <taxon>Aspidochirotacea</taxon>
        <taxon>Aspidochirotida</taxon>
        <taxon>Holothuriidae</taxon>
        <taxon>Holothuria</taxon>
    </lineage>
</organism>
<dbReference type="OrthoDB" id="207378at2759"/>
<evidence type="ECO:0000256" key="1">
    <source>
        <dbReference type="SAM" id="Phobius"/>
    </source>
</evidence>
<name>A0A9Q1BRM0_HOLLE</name>
<dbReference type="InterPro" id="IPR052728">
    <property type="entry name" value="O2_lipid_transport_reg"/>
</dbReference>
<dbReference type="PANTHER" id="PTHR11161:SF0">
    <property type="entry name" value="O-ACYLTRANSFERASE LIKE PROTEIN"/>
    <property type="match status" value="1"/>
</dbReference>
<comment type="caution">
    <text evidence="2">The sequence shown here is derived from an EMBL/GenBank/DDBJ whole genome shotgun (WGS) entry which is preliminary data.</text>
</comment>
<dbReference type="AlphaFoldDB" id="A0A9Q1BRM0"/>
<accession>A0A9Q1BRM0</accession>
<gene>
    <name evidence="2" type="ORF">HOLleu_24756</name>
</gene>
<keyword evidence="3" id="KW-1185">Reference proteome</keyword>
<dbReference type="Proteomes" id="UP001152320">
    <property type="component" value="Chromosome 12"/>
</dbReference>
<feature type="transmembrane region" description="Helical" evidence="1">
    <location>
        <begin position="116"/>
        <end position="137"/>
    </location>
</feature>
<dbReference type="PANTHER" id="PTHR11161">
    <property type="entry name" value="O-ACYLTRANSFERASE"/>
    <property type="match status" value="1"/>
</dbReference>
<feature type="transmembrane region" description="Helical" evidence="1">
    <location>
        <begin position="47"/>
        <end position="69"/>
    </location>
</feature>
<protein>
    <submittedName>
        <fullName evidence="2">Nose resistant to fluoxetine protein 6</fullName>
    </submittedName>
</protein>
<evidence type="ECO:0000313" key="3">
    <source>
        <dbReference type="Proteomes" id="UP001152320"/>
    </source>
</evidence>
<feature type="transmembrane region" description="Helical" evidence="1">
    <location>
        <begin position="149"/>
        <end position="168"/>
    </location>
</feature>
<keyword evidence="1" id="KW-1133">Transmembrane helix</keyword>